<dbReference type="GeneID" id="92841302"/>
<dbReference type="Proteomes" id="UP000016511">
    <property type="component" value="Unassembled WGS sequence"/>
</dbReference>
<proteinExistence type="predicted"/>
<protein>
    <submittedName>
        <fullName evidence="1">Uncharacterized protein</fullName>
    </submittedName>
</protein>
<dbReference type="PATRIC" id="fig|649747.3.peg.4285"/>
<accession>U1Y8M0</accession>
<dbReference type="EMBL" id="AWSJ01000292">
    <property type="protein sequence ID" value="ERI07186.1"/>
    <property type="molecule type" value="Genomic_DNA"/>
</dbReference>
<evidence type="ECO:0000313" key="1">
    <source>
        <dbReference type="EMBL" id="ERI07186.1"/>
    </source>
</evidence>
<keyword evidence="2" id="KW-1185">Reference proteome</keyword>
<gene>
    <name evidence="1" type="ORF">HMPREF0083_04760</name>
</gene>
<organism evidence="1 2">
    <name type="scientific">Aneurinibacillus aneurinilyticus ATCC 12856</name>
    <dbReference type="NCBI Taxonomy" id="649747"/>
    <lineage>
        <taxon>Bacteria</taxon>
        <taxon>Bacillati</taxon>
        <taxon>Bacillota</taxon>
        <taxon>Bacilli</taxon>
        <taxon>Bacillales</taxon>
        <taxon>Paenibacillaceae</taxon>
        <taxon>Aneurinibacillus group</taxon>
        <taxon>Aneurinibacillus</taxon>
    </lineage>
</organism>
<evidence type="ECO:0000313" key="2">
    <source>
        <dbReference type="Proteomes" id="UP000016511"/>
    </source>
</evidence>
<comment type="caution">
    <text evidence="1">The sequence shown here is derived from an EMBL/GenBank/DDBJ whole genome shotgun (WGS) entry which is preliminary data.</text>
</comment>
<dbReference type="Gene3D" id="3.10.450.150">
    <property type="entry name" value="enterococcus faecalis protein"/>
    <property type="match status" value="1"/>
</dbReference>
<dbReference type="HOGENOM" id="CLU_147266_0_0_9"/>
<dbReference type="AlphaFoldDB" id="U1Y8M0"/>
<dbReference type="RefSeq" id="WP_021624251.1">
    <property type="nucleotide sequence ID" value="NZ_KE952896.1"/>
</dbReference>
<reference evidence="1 2" key="1">
    <citation type="submission" date="2013-08" db="EMBL/GenBank/DDBJ databases">
        <authorList>
            <person name="Weinstock G."/>
            <person name="Sodergren E."/>
            <person name="Wylie T."/>
            <person name="Fulton L."/>
            <person name="Fulton R."/>
            <person name="Fronick C."/>
            <person name="O'Laughlin M."/>
            <person name="Godfrey J."/>
            <person name="Miner T."/>
            <person name="Herter B."/>
            <person name="Appelbaum E."/>
            <person name="Cordes M."/>
            <person name="Lek S."/>
            <person name="Wollam A."/>
            <person name="Pepin K.H."/>
            <person name="Palsikar V.B."/>
            <person name="Mitreva M."/>
            <person name="Wilson R.K."/>
        </authorList>
    </citation>
    <scope>NUCLEOTIDE SEQUENCE [LARGE SCALE GENOMIC DNA]</scope>
    <source>
        <strain evidence="1 2">ATCC 12856</strain>
    </source>
</reference>
<sequence length="96" mass="11623">MFEGTKITSEIIKNEIPVWLQNLLWYMVEIMEVKEKAQIQVFELSHTVKDGENKQRIVHYQYQPYYYKEYIFSAKNIVNVEVVIIYYASYVVMLKM</sequence>
<name>U1Y8M0_ANEAE</name>